<dbReference type="Proteomes" id="UP000320176">
    <property type="component" value="Unassembled WGS sequence"/>
</dbReference>
<evidence type="ECO:0000313" key="2">
    <source>
        <dbReference type="Proteomes" id="UP000320176"/>
    </source>
</evidence>
<sequence>MHGLRMVRLLRVTGLFDVAFFFGRIETGWIFGSREGCVAGREKGSGAELAVWVRQQRVKCP</sequence>
<proteinExistence type="predicted"/>
<dbReference type="EMBL" id="SJPN01000028">
    <property type="protein sequence ID" value="TWT88077.1"/>
    <property type="molecule type" value="Genomic_DNA"/>
</dbReference>
<keyword evidence="2" id="KW-1185">Reference proteome</keyword>
<gene>
    <name evidence="1" type="ORF">Pla52n_69280</name>
</gene>
<dbReference type="AlphaFoldDB" id="A0A5C5ZM74"/>
<accession>A0A5C5ZM74</accession>
<organism evidence="1 2">
    <name type="scientific">Stieleria varia</name>
    <dbReference type="NCBI Taxonomy" id="2528005"/>
    <lineage>
        <taxon>Bacteria</taxon>
        <taxon>Pseudomonadati</taxon>
        <taxon>Planctomycetota</taxon>
        <taxon>Planctomycetia</taxon>
        <taxon>Pirellulales</taxon>
        <taxon>Pirellulaceae</taxon>
        <taxon>Stieleria</taxon>
    </lineage>
</organism>
<name>A0A5C5ZM74_9BACT</name>
<reference evidence="1 2" key="1">
    <citation type="submission" date="2019-02" db="EMBL/GenBank/DDBJ databases">
        <title>Deep-cultivation of Planctomycetes and their phenomic and genomic characterization uncovers novel biology.</title>
        <authorList>
            <person name="Wiegand S."/>
            <person name="Jogler M."/>
            <person name="Boedeker C."/>
            <person name="Pinto D."/>
            <person name="Vollmers J."/>
            <person name="Rivas-Marin E."/>
            <person name="Kohn T."/>
            <person name="Peeters S.H."/>
            <person name="Heuer A."/>
            <person name="Rast P."/>
            <person name="Oberbeckmann S."/>
            <person name="Bunk B."/>
            <person name="Jeske O."/>
            <person name="Meyerdierks A."/>
            <person name="Storesund J.E."/>
            <person name="Kallscheuer N."/>
            <person name="Luecker S."/>
            <person name="Lage O.M."/>
            <person name="Pohl T."/>
            <person name="Merkel B.J."/>
            <person name="Hornburger P."/>
            <person name="Mueller R.-W."/>
            <person name="Bruemmer F."/>
            <person name="Labrenz M."/>
            <person name="Spormann A.M."/>
            <person name="Op Den Camp H."/>
            <person name="Overmann J."/>
            <person name="Amann R."/>
            <person name="Jetten M.S.M."/>
            <person name="Mascher T."/>
            <person name="Medema M.H."/>
            <person name="Devos D.P."/>
            <person name="Kaster A.-K."/>
            <person name="Ovreas L."/>
            <person name="Rohde M."/>
            <person name="Galperin M.Y."/>
            <person name="Jogler C."/>
        </authorList>
    </citation>
    <scope>NUCLEOTIDE SEQUENCE [LARGE SCALE GENOMIC DNA]</scope>
    <source>
        <strain evidence="1 2">Pla52n</strain>
    </source>
</reference>
<comment type="caution">
    <text evidence="1">The sequence shown here is derived from an EMBL/GenBank/DDBJ whole genome shotgun (WGS) entry which is preliminary data.</text>
</comment>
<evidence type="ECO:0000313" key="1">
    <source>
        <dbReference type="EMBL" id="TWT88077.1"/>
    </source>
</evidence>
<protein>
    <submittedName>
        <fullName evidence="1">Uncharacterized protein</fullName>
    </submittedName>
</protein>